<dbReference type="RefSeq" id="WP_200115528.1">
    <property type="nucleotide sequence ID" value="NZ_JAEHOH010000013.1"/>
</dbReference>
<keyword evidence="4" id="KW-1185">Reference proteome</keyword>
<dbReference type="PIRSF" id="PIRSF016578">
    <property type="entry name" value="HsaA"/>
    <property type="match status" value="1"/>
</dbReference>
<dbReference type="SUPFAM" id="SSF47203">
    <property type="entry name" value="Acyl-CoA dehydrogenase C-terminal domain-like"/>
    <property type="match status" value="1"/>
</dbReference>
<proteinExistence type="predicted"/>
<comment type="caution">
    <text evidence="3">The sequence shown here is derived from an EMBL/GenBank/DDBJ whole genome shotgun (WGS) entry which is preliminary data.</text>
</comment>
<reference evidence="3" key="1">
    <citation type="submission" date="2020-12" db="EMBL/GenBank/DDBJ databases">
        <title>Leucobacter sp. CAS1, isolated from Chromium sludge.</title>
        <authorList>
            <person name="Xu Z."/>
        </authorList>
    </citation>
    <scope>NUCLEOTIDE SEQUENCE</scope>
    <source>
        <strain evidence="3">CSA1</strain>
    </source>
</reference>
<evidence type="ECO:0000313" key="3">
    <source>
        <dbReference type="EMBL" id="MBK0419380.1"/>
    </source>
</evidence>
<keyword evidence="1" id="KW-0560">Oxidoreductase</keyword>
<dbReference type="InterPro" id="IPR036250">
    <property type="entry name" value="AcylCo_DH-like_C"/>
</dbReference>
<gene>
    <name evidence="3" type="ORF">JD276_10075</name>
</gene>
<dbReference type="EMBL" id="JAEHOH010000013">
    <property type="protein sequence ID" value="MBK0419380.1"/>
    <property type="molecule type" value="Genomic_DNA"/>
</dbReference>
<feature type="domain" description="Acyl-CoA dehydrogenase C-terminal" evidence="2">
    <location>
        <begin position="235"/>
        <end position="361"/>
    </location>
</feature>
<name>A0A934Q8R7_9MICO</name>
<dbReference type="GO" id="GO:0016627">
    <property type="term" value="F:oxidoreductase activity, acting on the CH-CH group of donors"/>
    <property type="evidence" value="ECO:0007669"/>
    <property type="project" value="InterPro"/>
</dbReference>
<dbReference type="AlphaFoldDB" id="A0A934Q8R7"/>
<sequence length="392" mass="43304">MTTSPERSVRIAQLITAIDGLRDLVEREAPASERLNRPTPAVQAALKDTGVFDMLVDEDRGGYGARPTDMLEIIEHVSYLDPSLGWLVRVITSETANATEHLPADVREELSAANGEFLVAGQSTQHGGSAVREEEGYRISGTWKYAPGLAMATHVALCVELEGSDQMLIAIVAREQVSILDEWNALGLRASASFDYTAKDLLVPERFVFRPEADQQHATEFGSKLGPALVSGLNQGAWAQGVGRRMIDELRDLTRDRLDTGDEELVSDEFYAEFARHYSHVKGTMELLRSTWRNNEDTLLADSPLSDEQETMTRLASSLSTRTVLEISQLMHRFAGAHVMRNGTMQRLFRDAHAGTQHRATGQVVAQNCGRMLVGALPQGSHWGYFDLVIPE</sequence>
<evidence type="ECO:0000256" key="1">
    <source>
        <dbReference type="ARBA" id="ARBA00023002"/>
    </source>
</evidence>
<dbReference type="SUPFAM" id="SSF56645">
    <property type="entry name" value="Acyl-CoA dehydrogenase NM domain-like"/>
    <property type="match status" value="1"/>
</dbReference>
<dbReference type="Gene3D" id="1.20.140.10">
    <property type="entry name" value="Butyryl-CoA Dehydrogenase, subunit A, domain 3"/>
    <property type="match status" value="1"/>
</dbReference>
<dbReference type="Proteomes" id="UP000608530">
    <property type="component" value="Unassembled WGS sequence"/>
</dbReference>
<dbReference type="InterPro" id="IPR046373">
    <property type="entry name" value="Acyl-CoA_Oxase/DH_mid-dom_sf"/>
</dbReference>
<dbReference type="InterPro" id="IPR037069">
    <property type="entry name" value="AcylCoA_DH/ox_N_sf"/>
</dbReference>
<protein>
    <recommendedName>
        <fullName evidence="2">Acyl-CoA dehydrogenase C-terminal domain-containing protein</fullName>
    </recommendedName>
</protein>
<dbReference type="InterPro" id="IPR013107">
    <property type="entry name" value="Acyl-CoA_DH_C"/>
</dbReference>
<dbReference type="InterPro" id="IPR009100">
    <property type="entry name" value="AcylCoA_DH/oxidase_NM_dom_sf"/>
</dbReference>
<dbReference type="Gene3D" id="1.10.540.10">
    <property type="entry name" value="Acyl-CoA dehydrogenase/oxidase, N-terminal domain"/>
    <property type="match status" value="1"/>
</dbReference>
<evidence type="ECO:0000313" key="4">
    <source>
        <dbReference type="Proteomes" id="UP000608530"/>
    </source>
</evidence>
<dbReference type="Gene3D" id="2.40.110.10">
    <property type="entry name" value="Butyryl-CoA Dehydrogenase, subunit A, domain 2"/>
    <property type="match status" value="1"/>
</dbReference>
<evidence type="ECO:0000259" key="2">
    <source>
        <dbReference type="Pfam" id="PF08028"/>
    </source>
</evidence>
<dbReference type="Pfam" id="PF08028">
    <property type="entry name" value="Acyl-CoA_dh_2"/>
    <property type="match status" value="1"/>
</dbReference>
<accession>A0A934Q8R7</accession>
<dbReference type="GO" id="GO:0050660">
    <property type="term" value="F:flavin adenine dinucleotide binding"/>
    <property type="evidence" value="ECO:0007669"/>
    <property type="project" value="InterPro"/>
</dbReference>
<organism evidence="3 4">
    <name type="scientific">Leucobacter chromiisoli</name>
    <dbReference type="NCBI Taxonomy" id="2796471"/>
    <lineage>
        <taxon>Bacteria</taxon>
        <taxon>Bacillati</taxon>
        <taxon>Actinomycetota</taxon>
        <taxon>Actinomycetes</taxon>
        <taxon>Micrococcales</taxon>
        <taxon>Microbacteriaceae</taxon>
        <taxon>Leucobacter</taxon>
    </lineage>
</organism>